<dbReference type="SMART" id="SM00091">
    <property type="entry name" value="PAS"/>
    <property type="match status" value="4"/>
</dbReference>
<dbReference type="Gene3D" id="3.30.450.40">
    <property type="match status" value="1"/>
</dbReference>
<keyword evidence="26" id="KW-1185">Reference proteome</keyword>
<evidence type="ECO:0000256" key="1">
    <source>
        <dbReference type="ARBA" id="ARBA00000085"/>
    </source>
</evidence>
<dbReference type="GO" id="GO:0000155">
    <property type="term" value="F:phosphorelay sensor kinase activity"/>
    <property type="evidence" value="ECO:0007669"/>
    <property type="project" value="InterPro"/>
</dbReference>
<protein>
    <recommendedName>
        <fullName evidence="5">histidine kinase</fullName>
        <ecNumber evidence="5">2.7.13.3</ecNumber>
    </recommendedName>
</protein>
<dbReference type="Pfam" id="PF02518">
    <property type="entry name" value="HATPase_c"/>
    <property type="match status" value="1"/>
</dbReference>
<dbReference type="Pfam" id="PF13185">
    <property type="entry name" value="GAF_2"/>
    <property type="match status" value="1"/>
</dbReference>
<dbReference type="CDD" id="cd00082">
    <property type="entry name" value="HisKA"/>
    <property type="match status" value="1"/>
</dbReference>
<dbReference type="Pfam" id="PF25487">
    <property type="entry name" value="ETR1_N"/>
    <property type="match status" value="1"/>
</dbReference>
<evidence type="ECO:0000256" key="4">
    <source>
        <dbReference type="ARBA" id="ARBA00009842"/>
    </source>
</evidence>
<comment type="cofactor">
    <cofactor evidence="2">
        <name>Cu cation</name>
        <dbReference type="ChEBI" id="CHEBI:23378"/>
    </cofactor>
</comment>
<comment type="similarity">
    <text evidence="4">Belongs to the ethylene receptor family.</text>
</comment>
<evidence type="ECO:0000313" key="26">
    <source>
        <dbReference type="Proteomes" id="UP000245802"/>
    </source>
</evidence>
<feature type="domain" description="PAC" evidence="24">
    <location>
        <begin position="762"/>
        <end position="816"/>
    </location>
</feature>
<dbReference type="SUPFAM" id="SSF47384">
    <property type="entry name" value="Homodimeric domain of signal transducing histidine kinase"/>
    <property type="match status" value="1"/>
</dbReference>
<feature type="domain" description="Histidine kinase" evidence="21">
    <location>
        <begin position="829"/>
        <end position="1039"/>
    </location>
</feature>
<dbReference type="InterPro" id="IPR001789">
    <property type="entry name" value="Sig_transdc_resp-reg_receiver"/>
</dbReference>
<dbReference type="InterPro" id="IPR000014">
    <property type="entry name" value="PAS"/>
</dbReference>
<evidence type="ECO:0000256" key="5">
    <source>
        <dbReference type="ARBA" id="ARBA00012438"/>
    </source>
</evidence>
<dbReference type="InterPro" id="IPR013656">
    <property type="entry name" value="PAS_4"/>
</dbReference>
<dbReference type="PROSITE" id="PS50113">
    <property type="entry name" value="PAC"/>
    <property type="match status" value="2"/>
</dbReference>
<evidence type="ECO:0000313" key="25">
    <source>
        <dbReference type="EMBL" id="AWM40965.1"/>
    </source>
</evidence>
<feature type="domain" description="PAS" evidence="23">
    <location>
        <begin position="402"/>
        <end position="450"/>
    </location>
</feature>
<dbReference type="KEGG" id="gog:C1280_30950"/>
<dbReference type="InterPro" id="IPR058544">
    <property type="entry name" value="ETR1_N"/>
</dbReference>
<dbReference type="GO" id="GO:0006355">
    <property type="term" value="P:regulation of DNA-templated transcription"/>
    <property type="evidence" value="ECO:0007669"/>
    <property type="project" value="InterPro"/>
</dbReference>
<dbReference type="InterPro" id="IPR036097">
    <property type="entry name" value="HisK_dim/P_sf"/>
</dbReference>
<comment type="catalytic activity">
    <reaction evidence="1">
        <text>ATP + protein L-histidine = ADP + protein N-phospho-L-histidine.</text>
        <dbReference type="EC" id="2.7.13.3"/>
    </reaction>
</comment>
<evidence type="ECO:0000256" key="20">
    <source>
        <dbReference type="SAM" id="Phobius"/>
    </source>
</evidence>
<evidence type="ECO:0000256" key="15">
    <source>
        <dbReference type="ARBA" id="ARBA00023008"/>
    </source>
</evidence>
<dbReference type="PROSITE" id="PS50110">
    <property type="entry name" value="RESPONSE_REGULATORY"/>
    <property type="match status" value="1"/>
</dbReference>
<dbReference type="OrthoDB" id="219325at2"/>
<reference evidence="25 26" key="1">
    <citation type="submission" date="2018-01" db="EMBL/GenBank/DDBJ databases">
        <title>G. obscuriglobus.</title>
        <authorList>
            <person name="Franke J."/>
            <person name="Blomberg W."/>
            <person name="Selmecki A."/>
        </authorList>
    </citation>
    <scope>NUCLEOTIDE SEQUENCE [LARGE SCALE GENOMIC DNA]</scope>
    <source>
        <strain evidence="25 26">DSM 5831</strain>
    </source>
</reference>
<dbReference type="PANTHER" id="PTHR43065">
    <property type="entry name" value="SENSOR HISTIDINE KINASE"/>
    <property type="match status" value="1"/>
</dbReference>
<name>A0A2Z3HDC2_9BACT</name>
<evidence type="ECO:0000256" key="12">
    <source>
        <dbReference type="ARBA" id="ARBA00022824"/>
    </source>
</evidence>
<dbReference type="Gene3D" id="3.30.450.20">
    <property type="entry name" value="PAS domain"/>
    <property type="match status" value="4"/>
</dbReference>
<evidence type="ECO:0000256" key="7">
    <source>
        <dbReference type="ARBA" id="ARBA00022679"/>
    </source>
</evidence>
<evidence type="ECO:0000256" key="19">
    <source>
        <dbReference type="PROSITE-ProRule" id="PRU00169"/>
    </source>
</evidence>
<evidence type="ECO:0000256" key="9">
    <source>
        <dbReference type="ARBA" id="ARBA00022741"/>
    </source>
</evidence>
<keyword evidence="10" id="KW-0936">Ethylene signaling pathway</keyword>
<dbReference type="PROSITE" id="PS50109">
    <property type="entry name" value="HIS_KIN"/>
    <property type="match status" value="1"/>
</dbReference>
<dbReference type="InterPro" id="IPR011006">
    <property type="entry name" value="CheY-like_superfamily"/>
</dbReference>
<dbReference type="Gene3D" id="3.40.50.2300">
    <property type="match status" value="1"/>
</dbReference>
<feature type="domain" description="Response regulatory" evidence="22">
    <location>
        <begin position="1060"/>
        <end position="1176"/>
    </location>
</feature>
<sequence length="1178" mass="127668">MQHFWLSLFDTSDFPARWRCGNWDAPLGWLHILSDLGVWSAYLAIPIALVLFARRRKDVPFRNLFWLFSAFILLCGTTHLIEAIIFWWPAYRLAGLVKLATAVVSWATVLSLLPVIPKAFAMRSPEELEREVAERRRVEAELRASEERFRAAMNGSLDAMFFLTAVRDPDGLITDFTFDDVNPAGEHLVARTRAETVGQRLCEMLPVNRTGGFCDRYARVVVTREPLEEEFPFQTPEGVSCWLQHQVVPLGDGVVITSRDITARKQAELELRASEERLRSVVESATDAIITTDRHGLVVGWNRGAERVFGCPAEAATGSDITRIIPARYRAAHAGRLAEYRPGRPSSVVGQVVAVDAQRRDGTEFPAELTVTAWEAGGETFFTSIVRDVTDSRRAAEAVARSERYYRTLFEHAHDPVLVFDPDGERVLDVNPAACRAYGLPREEFVGRSLADLSADPAGGLVHVAAATDGRDVYQFETVQFRRDGARMELEVNASVVEFDGRPAVLSVNRDVTERNRAEARRAERERAAAMRAGVAAAVARGGDKPEALRACCAAVVDELGAALVRVWVLPEGGTVLELRASAGLTASTDGLYARIPVGRLLVGRIAEERKPYWTDAVADDPLTGEPERVRSAGLVGFAGYPLLVEGRLVGVLATFARTALGAPAREALGGAADLIAQFVERRRAEEQMRLRDRALAAFPQGVAIADATRPDHPLVYVNPGFERMTGYPAAEALGRNCRFLQGKGTDPSAVAAVRAALRDGRAALVELLNYRKDGKPFWNALTVAPVRDGAGALTHFVAIQTDVSPLKQLEAQLLQSQKMEAVGRLAGGVAHDFNNLLTVILGFGGMLGDRLTGRERTLVGEIVKAGERAAGLTRQLLAFSRQEVIQPRPLSLNVVVAEAERLLRRLIGEDIELTTVADPELAQVVADPGQAEQVLMNLVVNARDAMPTGGRLTVETSNVERDGARYVLLSVTDTGCGMSDEVKARLFEPFFTTKGAGRGTGLGLAVVHGVVEQAGGHIEVDSVIGHGTTFQVYFPAAGAGPGSSGVATPLPAVPDGTETVLLVEDDTEVRALAREVLRERGYTVLEAPGAGEALQTAAAHRGPLPLLITDVVMPGMGGRQLAEALQWSRPGLRVLYVSGYTDDAVVRHGVRSAEVAFLQKPFTAEALARKVRAVLDG</sequence>
<feature type="transmembrane region" description="Helical" evidence="20">
    <location>
        <begin position="65"/>
        <end position="90"/>
    </location>
</feature>
<dbReference type="GO" id="GO:0005524">
    <property type="term" value="F:ATP binding"/>
    <property type="evidence" value="ECO:0007669"/>
    <property type="project" value="UniProtKB-KW"/>
</dbReference>
<dbReference type="PRINTS" id="PR00344">
    <property type="entry name" value="BCTRLSENSOR"/>
</dbReference>
<accession>A0A2Z3HDC2</accession>
<organism evidence="25 26">
    <name type="scientific">Gemmata obscuriglobus</name>
    <dbReference type="NCBI Taxonomy" id="114"/>
    <lineage>
        <taxon>Bacteria</taxon>
        <taxon>Pseudomonadati</taxon>
        <taxon>Planctomycetota</taxon>
        <taxon>Planctomycetia</taxon>
        <taxon>Gemmatales</taxon>
        <taxon>Gemmataceae</taxon>
        <taxon>Gemmata</taxon>
    </lineage>
</organism>
<keyword evidence="14 20" id="KW-1133">Transmembrane helix</keyword>
<dbReference type="Pfam" id="PF08448">
    <property type="entry name" value="PAS_4"/>
    <property type="match status" value="1"/>
</dbReference>
<dbReference type="SMART" id="SM00086">
    <property type="entry name" value="PAC"/>
    <property type="match status" value="4"/>
</dbReference>
<dbReference type="Proteomes" id="UP000245802">
    <property type="component" value="Chromosome"/>
</dbReference>
<evidence type="ECO:0000256" key="18">
    <source>
        <dbReference type="ARBA" id="ARBA00023157"/>
    </source>
</evidence>
<dbReference type="Pfam" id="PF00072">
    <property type="entry name" value="Response_reg"/>
    <property type="match status" value="1"/>
</dbReference>
<dbReference type="InterPro" id="IPR000700">
    <property type="entry name" value="PAS-assoc_C"/>
</dbReference>
<dbReference type="SMART" id="SM00387">
    <property type="entry name" value="HATPase_c"/>
    <property type="match status" value="1"/>
</dbReference>
<evidence type="ECO:0000256" key="3">
    <source>
        <dbReference type="ARBA" id="ARBA00004477"/>
    </source>
</evidence>
<keyword evidence="15" id="KW-0186">Copper</keyword>
<dbReference type="InterPro" id="IPR005467">
    <property type="entry name" value="His_kinase_dom"/>
</dbReference>
<evidence type="ECO:0000256" key="10">
    <source>
        <dbReference type="ARBA" id="ARBA00022745"/>
    </source>
</evidence>
<dbReference type="InterPro" id="IPR003661">
    <property type="entry name" value="HisK_dim/P_dom"/>
</dbReference>
<dbReference type="SUPFAM" id="SSF52172">
    <property type="entry name" value="CheY-like"/>
    <property type="match status" value="1"/>
</dbReference>
<evidence type="ECO:0000259" key="24">
    <source>
        <dbReference type="PROSITE" id="PS50113"/>
    </source>
</evidence>
<evidence type="ECO:0000256" key="6">
    <source>
        <dbReference type="ARBA" id="ARBA00022553"/>
    </source>
</evidence>
<dbReference type="SMART" id="SM00388">
    <property type="entry name" value="HisKA"/>
    <property type="match status" value="1"/>
</dbReference>
<evidence type="ECO:0000256" key="2">
    <source>
        <dbReference type="ARBA" id="ARBA00001935"/>
    </source>
</evidence>
<feature type="modified residue" description="4-aspartylphosphate" evidence="19">
    <location>
        <position position="1111"/>
    </location>
</feature>
<dbReference type="InterPro" id="IPR001610">
    <property type="entry name" value="PAC"/>
</dbReference>
<keyword evidence="18" id="KW-1015">Disulfide bond</keyword>
<dbReference type="InterPro" id="IPR003018">
    <property type="entry name" value="GAF"/>
</dbReference>
<feature type="domain" description="PAS" evidence="23">
    <location>
        <begin position="274"/>
        <end position="318"/>
    </location>
</feature>
<keyword evidence="16" id="KW-0902">Two-component regulatory system</keyword>
<proteinExistence type="inferred from homology"/>
<dbReference type="InterPro" id="IPR036890">
    <property type="entry name" value="HATPase_C_sf"/>
</dbReference>
<dbReference type="Pfam" id="PF00989">
    <property type="entry name" value="PAS"/>
    <property type="match status" value="1"/>
</dbReference>
<dbReference type="SUPFAM" id="SSF55874">
    <property type="entry name" value="ATPase domain of HSP90 chaperone/DNA topoisomerase II/histidine kinase"/>
    <property type="match status" value="1"/>
</dbReference>
<dbReference type="InterPro" id="IPR003594">
    <property type="entry name" value="HATPase_dom"/>
</dbReference>
<dbReference type="SUPFAM" id="SSF55781">
    <property type="entry name" value="GAF domain-like"/>
    <property type="match status" value="1"/>
</dbReference>
<dbReference type="EMBL" id="CP025958">
    <property type="protein sequence ID" value="AWM40965.1"/>
    <property type="molecule type" value="Genomic_DNA"/>
</dbReference>
<dbReference type="Pfam" id="PF13426">
    <property type="entry name" value="PAS_9"/>
    <property type="match status" value="2"/>
</dbReference>
<dbReference type="InterPro" id="IPR035965">
    <property type="entry name" value="PAS-like_dom_sf"/>
</dbReference>
<dbReference type="PANTHER" id="PTHR43065:SF42">
    <property type="entry name" value="TWO-COMPONENT SENSOR PPRA"/>
    <property type="match status" value="1"/>
</dbReference>
<evidence type="ECO:0000256" key="8">
    <source>
        <dbReference type="ARBA" id="ARBA00022692"/>
    </source>
</evidence>
<evidence type="ECO:0000256" key="17">
    <source>
        <dbReference type="ARBA" id="ARBA00023136"/>
    </source>
</evidence>
<evidence type="ECO:0000259" key="21">
    <source>
        <dbReference type="PROSITE" id="PS50109"/>
    </source>
</evidence>
<dbReference type="EC" id="2.7.13.3" evidence="5"/>
<dbReference type="Pfam" id="PF00512">
    <property type="entry name" value="HisKA"/>
    <property type="match status" value="1"/>
</dbReference>
<keyword evidence="8 20" id="KW-0812">Transmembrane</keyword>
<gene>
    <name evidence="25" type="ORF">C1280_30950</name>
</gene>
<keyword evidence="7" id="KW-0808">Transferase</keyword>
<dbReference type="PROSITE" id="PS50112">
    <property type="entry name" value="PAS"/>
    <property type="match status" value="3"/>
</dbReference>
<dbReference type="InterPro" id="IPR004358">
    <property type="entry name" value="Sig_transdc_His_kin-like_C"/>
</dbReference>
<keyword evidence="13" id="KW-0067">ATP-binding</keyword>
<evidence type="ECO:0000256" key="13">
    <source>
        <dbReference type="ARBA" id="ARBA00022840"/>
    </source>
</evidence>
<dbReference type="SUPFAM" id="SSF55785">
    <property type="entry name" value="PYP-like sensor domain (PAS domain)"/>
    <property type="match status" value="4"/>
</dbReference>
<dbReference type="InterPro" id="IPR013767">
    <property type="entry name" value="PAS_fold"/>
</dbReference>
<dbReference type="RefSeq" id="WP_010042468.1">
    <property type="nucleotide sequence ID" value="NZ_CP025958.1"/>
</dbReference>
<dbReference type="AlphaFoldDB" id="A0A2Z3HDC2"/>
<dbReference type="NCBIfam" id="TIGR00229">
    <property type="entry name" value="sensory_box"/>
    <property type="match status" value="4"/>
</dbReference>
<evidence type="ECO:0000256" key="16">
    <source>
        <dbReference type="ARBA" id="ARBA00023012"/>
    </source>
</evidence>
<keyword evidence="6 19" id="KW-0597">Phosphoprotein</keyword>
<keyword evidence="12" id="KW-0256">Endoplasmic reticulum</keyword>
<feature type="transmembrane region" description="Helical" evidence="20">
    <location>
        <begin position="36"/>
        <end position="53"/>
    </location>
</feature>
<keyword evidence="17 20" id="KW-0472">Membrane</keyword>
<comment type="subcellular location">
    <subcellularLocation>
        <location evidence="3">Endoplasmic reticulum membrane</location>
        <topology evidence="3">Multi-pass membrane protein</topology>
    </subcellularLocation>
</comment>
<keyword evidence="9" id="KW-0547">Nucleotide-binding</keyword>
<evidence type="ECO:0000259" key="22">
    <source>
        <dbReference type="PROSITE" id="PS50110"/>
    </source>
</evidence>
<evidence type="ECO:0000259" key="23">
    <source>
        <dbReference type="PROSITE" id="PS50112"/>
    </source>
</evidence>
<feature type="domain" description="PAC" evidence="24">
    <location>
        <begin position="474"/>
        <end position="524"/>
    </location>
</feature>
<dbReference type="SMART" id="SM00448">
    <property type="entry name" value="REC"/>
    <property type="match status" value="1"/>
</dbReference>
<dbReference type="SMART" id="SM00065">
    <property type="entry name" value="GAF"/>
    <property type="match status" value="1"/>
</dbReference>
<feature type="domain" description="PAS" evidence="23">
    <location>
        <begin position="688"/>
        <end position="737"/>
    </location>
</feature>
<evidence type="ECO:0000256" key="11">
    <source>
        <dbReference type="ARBA" id="ARBA00022777"/>
    </source>
</evidence>
<keyword evidence="11" id="KW-0418">Kinase</keyword>
<evidence type="ECO:0000256" key="14">
    <source>
        <dbReference type="ARBA" id="ARBA00022989"/>
    </source>
</evidence>
<dbReference type="InterPro" id="IPR029016">
    <property type="entry name" value="GAF-like_dom_sf"/>
</dbReference>
<dbReference type="CDD" id="cd00130">
    <property type="entry name" value="PAS"/>
    <property type="match status" value="4"/>
</dbReference>
<dbReference type="Gene3D" id="3.30.565.10">
    <property type="entry name" value="Histidine kinase-like ATPase, C-terminal domain"/>
    <property type="match status" value="1"/>
</dbReference>
<dbReference type="Gene3D" id="1.10.287.130">
    <property type="match status" value="1"/>
</dbReference>